<evidence type="ECO:0000313" key="3">
    <source>
        <dbReference type="Proteomes" id="UP000319335"/>
    </source>
</evidence>
<sequence>MEDTILLNTVLPIIFSLSFIGVIVYWFGSFYYTYSPQKITKEDIYINGGIYFAFEICLSLLLAIFANAVYSEIMIPILFEKLLFIFLIFTSLIVVLLTFHIISKIIDEEENNKSAFILQNTIKKYLNKINPCAAILVFVAYTFINELYLLIQEDPDIKIAYYVIIALLILSTSVIVTIICALNGYGNSRYFKVIITMKDINIEPEEGIILKHKDYLTLYKTETEKTIKINNGDIFKIEYKERATEESFSNNSFFYSPYFLGA</sequence>
<dbReference type="Proteomes" id="UP000319335">
    <property type="component" value="Unassembled WGS sequence"/>
</dbReference>
<name>A0A7Z8KNA0_9EURY</name>
<organism evidence="2 3">
    <name type="scientific">Methanolobus vulcani</name>
    <dbReference type="NCBI Taxonomy" id="38026"/>
    <lineage>
        <taxon>Archaea</taxon>
        <taxon>Methanobacteriati</taxon>
        <taxon>Methanobacteriota</taxon>
        <taxon>Stenosarchaea group</taxon>
        <taxon>Methanomicrobia</taxon>
        <taxon>Methanosarcinales</taxon>
        <taxon>Methanosarcinaceae</taxon>
        <taxon>Methanolobus</taxon>
    </lineage>
</organism>
<keyword evidence="1" id="KW-0812">Transmembrane</keyword>
<keyword evidence="1" id="KW-0472">Membrane</keyword>
<keyword evidence="3" id="KW-1185">Reference proteome</keyword>
<accession>A0A7Z8KNA0</accession>
<feature type="transmembrane region" description="Helical" evidence="1">
    <location>
        <begin position="6"/>
        <end position="28"/>
    </location>
</feature>
<dbReference type="RefSeq" id="WP_154810007.1">
    <property type="nucleotide sequence ID" value="NZ_VIAQ01000015.1"/>
</dbReference>
<comment type="caution">
    <text evidence="2">The sequence shown here is derived from an EMBL/GenBank/DDBJ whole genome shotgun (WGS) entry which is preliminary data.</text>
</comment>
<dbReference type="AlphaFoldDB" id="A0A7Z8KNA0"/>
<evidence type="ECO:0000313" key="2">
    <source>
        <dbReference type="EMBL" id="TQD25281.1"/>
    </source>
</evidence>
<feature type="transmembrane region" description="Helical" evidence="1">
    <location>
        <begin position="159"/>
        <end position="182"/>
    </location>
</feature>
<reference evidence="2 3" key="1">
    <citation type="submission" date="2019-06" db="EMBL/GenBank/DDBJ databases">
        <title>Draft genome sequence of Methanolobus vulcani B1d.</title>
        <authorList>
            <person name="Creighbaum A.J."/>
            <person name="Ticak T."/>
            <person name="Hariraju D."/>
            <person name="Arivett B.A."/>
            <person name="Ferguson D.J.Jr."/>
        </authorList>
    </citation>
    <scope>NUCLEOTIDE SEQUENCE [LARGE SCALE GENOMIC DNA]</scope>
    <source>
        <strain evidence="2 3">B1d</strain>
    </source>
</reference>
<feature type="transmembrane region" description="Helical" evidence="1">
    <location>
        <begin position="125"/>
        <end position="144"/>
    </location>
</feature>
<protein>
    <submittedName>
        <fullName evidence="2">Uncharacterized protein</fullName>
    </submittedName>
</protein>
<feature type="transmembrane region" description="Helical" evidence="1">
    <location>
        <begin position="82"/>
        <end position="105"/>
    </location>
</feature>
<dbReference type="EMBL" id="VIAQ01000015">
    <property type="protein sequence ID" value="TQD25281.1"/>
    <property type="molecule type" value="Genomic_DNA"/>
</dbReference>
<gene>
    <name evidence="2" type="ORF">FKV42_09575</name>
</gene>
<feature type="transmembrane region" description="Helical" evidence="1">
    <location>
        <begin position="49"/>
        <end position="70"/>
    </location>
</feature>
<keyword evidence="1" id="KW-1133">Transmembrane helix</keyword>
<evidence type="ECO:0000256" key="1">
    <source>
        <dbReference type="SAM" id="Phobius"/>
    </source>
</evidence>
<proteinExistence type="predicted"/>